<evidence type="ECO:0000313" key="3">
    <source>
        <dbReference type="Proteomes" id="UP000187499"/>
    </source>
</evidence>
<dbReference type="KEGG" id="lalw:BTM29_12120"/>
<dbReference type="Proteomes" id="UP000187499">
    <property type="component" value="Chromosome"/>
</dbReference>
<accession>A0A1P8Q5W1</accession>
<dbReference type="InterPro" id="IPR029058">
    <property type="entry name" value="AB_hydrolase_fold"/>
</dbReference>
<feature type="domain" description="DUF6792" evidence="1">
    <location>
        <begin position="209"/>
        <end position="356"/>
    </location>
</feature>
<dbReference type="InterPro" id="IPR046742">
    <property type="entry name" value="DUF6792"/>
</dbReference>
<evidence type="ECO:0000259" key="1">
    <source>
        <dbReference type="Pfam" id="PF20591"/>
    </source>
</evidence>
<dbReference type="EMBL" id="CP019323">
    <property type="protein sequence ID" value="APX73246.1"/>
    <property type="molecule type" value="Genomic_DNA"/>
</dbReference>
<dbReference type="SUPFAM" id="SSF53474">
    <property type="entry name" value="alpha/beta-Hydrolases"/>
    <property type="match status" value="1"/>
</dbReference>
<dbReference type="RefSeq" id="WP_076618375.1">
    <property type="nucleotide sequence ID" value="NZ_CP019323.1"/>
</dbReference>
<name>A0A1P8Q5W1_9LACO</name>
<proteinExistence type="predicted"/>
<keyword evidence="3" id="KW-1185">Reference proteome</keyword>
<dbReference type="AlphaFoldDB" id="A0A1P8Q5W1"/>
<protein>
    <recommendedName>
        <fullName evidence="1">DUF6792 domain-containing protein</fullName>
    </recommendedName>
</protein>
<reference evidence="3" key="1">
    <citation type="submission" date="2016-12" db="EMBL/GenBank/DDBJ databases">
        <authorList>
            <person name="Jung M.Y."/>
            <person name="Lee S.H."/>
        </authorList>
    </citation>
    <scope>NUCLEOTIDE SEQUENCE [LARGE SCALE GENOMIC DNA]</scope>
    <source>
        <strain evidence="3">WiKim39</strain>
    </source>
</reference>
<dbReference type="Pfam" id="PF20591">
    <property type="entry name" value="DUF6792"/>
    <property type="match status" value="1"/>
</dbReference>
<dbReference type="OrthoDB" id="2712710at2"/>
<evidence type="ECO:0000313" key="2">
    <source>
        <dbReference type="EMBL" id="APX73246.1"/>
    </source>
</evidence>
<gene>
    <name evidence="2" type="ORF">BTM29_12120</name>
</gene>
<organism evidence="2 3">
    <name type="scientific">Companilactobacillus allii</name>
    <dbReference type="NCBI Taxonomy" id="1847728"/>
    <lineage>
        <taxon>Bacteria</taxon>
        <taxon>Bacillati</taxon>
        <taxon>Bacillota</taxon>
        <taxon>Bacilli</taxon>
        <taxon>Lactobacillales</taxon>
        <taxon>Lactobacillaceae</taxon>
        <taxon>Companilactobacillus</taxon>
    </lineage>
</organism>
<sequence length="569" mass="67821">MKELLKSLDKLNKIYDQFELLNFRAHKVLPLTFNKEDSKELLRQNKRLYFSYSYLNKEKIRLTNHILSQTVNLKDPLFKQNKMLHPKLIDKALKLKNIDQSHDKDTLEIPNRNRKINKLKQLIAMIQDEDIGLCQNYLTQMNVLIYQSKPHLFDERQKPYQSQELLQNIDFRTKIMQFDYDRYLFEEFTPEDFLDYLIFKKVQRHTTYIRSYDAKELIPEASDSGFSGIAYEIEIDGIRECYVTFKGTEADMDYTQRSRSKRLEKFLLEGFKDWNYNVNAILVGNDTENRQMFAARDFIKYIQDNIQDKCALYGLGHSLGGHFVQTLQLTDDCFKAGYTLNSAPINLKQVKLIQPDLFDTDTWDKLLKLTADKTTNMSPNNEIKRLLPREYPEIINESFEQDLTQVFYEIPSTIWLGKKLEYNLNNWKYPFKNHLASYLSNDEIYSYQHFFEQLFAFLQDSTTGPQLMRNTLGFIRARVKILHEDIEKPETSDFFYDYSNYLYQSGIFLDQPQQLTEKFNQEPNTMWKSSRLEWPFIKSLNMDMMELSVYFHIISGVKYFLNRKPNVID</sequence>